<keyword evidence="4" id="KW-1185">Reference proteome</keyword>
<dbReference type="EMBL" id="FNDS01000005">
    <property type="protein sequence ID" value="SDI05046.1"/>
    <property type="molecule type" value="Genomic_DNA"/>
</dbReference>
<dbReference type="Proteomes" id="UP000199636">
    <property type="component" value="Unassembled WGS sequence"/>
</dbReference>
<dbReference type="OrthoDB" id="72963at2"/>
<reference evidence="4" key="1">
    <citation type="submission" date="2016-10" db="EMBL/GenBank/DDBJ databases">
        <authorList>
            <person name="Varghese N."/>
            <person name="Submissions S."/>
        </authorList>
    </citation>
    <scope>NUCLEOTIDE SEQUENCE [LARGE SCALE GENOMIC DNA]</scope>
    <source>
        <strain evidence="4">CCM 7469</strain>
    </source>
</reference>
<dbReference type="Pfam" id="PF05901">
    <property type="entry name" value="Excalibur"/>
    <property type="match status" value="1"/>
</dbReference>
<evidence type="ECO:0000313" key="4">
    <source>
        <dbReference type="Proteomes" id="UP000199636"/>
    </source>
</evidence>
<feature type="compositionally biased region" description="Pro residues" evidence="1">
    <location>
        <begin position="43"/>
        <end position="53"/>
    </location>
</feature>
<dbReference type="RefSeq" id="WP_090263098.1">
    <property type="nucleotide sequence ID" value="NZ_FNDS01000005.1"/>
</dbReference>
<dbReference type="AlphaFoldDB" id="A0A1G8HEG2"/>
<protein>
    <submittedName>
        <fullName evidence="3">Excalibur calcium-binding domain-containing protein</fullName>
    </submittedName>
</protein>
<name>A0A1G8HEG2_9PSED</name>
<proteinExistence type="predicted"/>
<organism evidence="3 4">
    <name type="scientific">Pseudomonas panipatensis</name>
    <dbReference type="NCBI Taxonomy" id="428992"/>
    <lineage>
        <taxon>Bacteria</taxon>
        <taxon>Pseudomonadati</taxon>
        <taxon>Pseudomonadota</taxon>
        <taxon>Gammaproteobacteria</taxon>
        <taxon>Pseudomonadales</taxon>
        <taxon>Pseudomonadaceae</taxon>
        <taxon>Pseudomonas</taxon>
    </lineage>
</organism>
<accession>A0A1G8HEG2</accession>
<evidence type="ECO:0000259" key="2">
    <source>
        <dbReference type="Pfam" id="PF05901"/>
    </source>
</evidence>
<feature type="domain" description="Excalibur calcium-binding" evidence="2">
    <location>
        <begin position="64"/>
        <end position="98"/>
    </location>
</feature>
<evidence type="ECO:0000256" key="1">
    <source>
        <dbReference type="SAM" id="MobiDB-lite"/>
    </source>
</evidence>
<feature type="region of interest" description="Disordered" evidence="1">
    <location>
        <begin position="26"/>
        <end position="56"/>
    </location>
</feature>
<sequence>MKKWMLFALAALLGWQYMENPAWQSRFSRPAEAPQPSAEDRPPPAQPTAPSSPAPALAFNCDGRKRCSQMTSCEEARNFLQHCPGMEMDGDHDGVPCEGQWCR</sequence>
<evidence type="ECO:0000313" key="3">
    <source>
        <dbReference type="EMBL" id="SDI05046.1"/>
    </source>
</evidence>
<dbReference type="InterPro" id="IPR008613">
    <property type="entry name" value="Excalibur_Ca-bd_domain"/>
</dbReference>
<dbReference type="STRING" id="428992.SAMN05216272_105181"/>
<gene>
    <name evidence="3" type="ORF">SAMN05216272_105181</name>
</gene>